<comment type="caution">
    <text evidence="1">The sequence shown here is derived from an EMBL/GenBank/DDBJ whole genome shotgun (WGS) entry which is preliminary data.</text>
</comment>
<organism evidence="1 2">
    <name type="scientific">Araneus ventricosus</name>
    <name type="common">Orbweaver spider</name>
    <name type="synonym">Epeira ventricosa</name>
    <dbReference type="NCBI Taxonomy" id="182803"/>
    <lineage>
        <taxon>Eukaryota</taxon>
        <taxon>Metazoa</taxon>
        <taxon>Ecdysozoa</taxon>
        <taxon>Arthropoda</taxon>
        <taxon>Chelicerata</taxon>
        <taxon>Arachnida</taxon>
        <taxon>Araneae</taxon>
        <taxon>Araneomorphae</taxon>
        <taxon>Entelegynae</taxon>
        <taxon>Araneoidea</taxon>
        <taxon>Araneidae</taxon>
        <taxon>Araneus</taxon>
    </lineage>
</organism>
<evidence type="ECO:0000313" key="1">
    <source>
        <dbReference type="EMBL" id="GBN46851.1"/>
    </source>
</evidence>
<dbReference type="EMBL" id="BGPR01131472">
    <property type="protein sequence ID" value="GBN46851.1"/>
    <property type="molecule type" value="Genomic_DNA"/>
</dbReference>
<dbReference type="Proteomes" id="UP000499080">
    <property type="component" value="Unassembled WGS sequence"/>
</dbReference>
<sequence length="79" mass="9499">MYGNRWNTRVSWIRSARCDGEVKNGCEVMSPFGKLELENWLFTVKLFLRMKFTCEFKQQIPKYDLEQPSHRSCEQSFEI</sequence>
<dbReference type="AlphaFoldDB" id="A0A4Y2P6C0"/>
<gene>
    <name evidence="1" type="ORF">AVEN_48173_1</name>
</gene>
<proteinExistence type="predicted"/>
<feature type="non-terminal residue" evidence="1">
    <location>
        <position position="79"/>
    </location>
</feature>
<keyword evidence="2" id="KW-1185">Reference proteome</keyword>
<evidence type="ECO:0000313" key="2">
    <source>
        <dbReference type="Proteomes" id="UP000499080"/>
    </source>
</evidence>
<protein>
    <submittedName>
        <fullName evidence="1">Uncharacterized protein</fullName>
    </submittedName>
</protein>
<reference evidence="1 2" key="1">
    <citation type="journal article" date="2019" name="Sci. Rep.">
        <title>Orb-weaving spider Araneus ventricosus genome elucidates the spidroin gene catalogue.</title>
        <authorList>
            <person name="Kono N."/>
            <person name="Nakamura H."/>
            <person name="Ohtoshi R."/>
            <person name="Moran D.A.P."/>
            <person name="Shinohara A."/>
            <person name="Yoshida Y."/>
            <person name="Fujiwara M."/>
            <person name="Mori M."/>
            <person name="Tomita M."/>
            <person name="Arakawa K."/>
        </authorList>
    </citation>
    <scope>NUCLEOTIDE SEQUENCE [LARGE SCALE GENOMIC DNA]</scope>
</reference>
<accession>A0A4Y2P6C0</accession>
<name>A0A4Y2P6C0_ARAVE</name>